<sequence length="166" mass="18137">MTMDRDGASQSSSDSPTRDPKVLSIECLKGSSKGEEWTGDMLQTGDIVEELRIGSSPNSVIRFKAPFKNGRNGVHKILHDSYKNKHTSILVRVRRGPDRFAELQACIVPGDSGGGGGAKKQYVLRSISDPNYVVGLLDRVESECFRLQGFVVSGFFSSTGPFRQVV</sequence>
<dbReference type="OrthoDB" id="59661at2759"/>
<comment type="caution">
    <text evidence="2">The sequence shown here is derived from an EMBL/GenBank/DDBJ whole genome shotgun (WGS) entry which is preliminary data.</text>
</comment>
<dbReference type="EMBL" id="JAAIUW010000007">
    <property type="protein sequence ID" value="KAF7824092.1"/>
    <property type="molecule type" value="Genomic_DNA"/>
</dbReference>
<evidence type="ECO:0000313" key="2">
    <source>
        <dbReference type="EMBL" id="KAF7824092.1"/>
    </source>
</evidence>
<dbReference type="PANTHER" id="PTHR33984">
    <property type="entry name" value="OS02G0717600 PROTEIN"/>
    <property type="match status" value="1"/>
</dbReference>
<accession>A0A834WIK4</accession>
<dbReference type="AlphaFoldDB" id="A0A834WIK4"/>
<feature type="region of interest" description="Disordered" evidence="1">
    <location>
        <begin position="1"/>
        <end position="23"/>
    </location>
</feature>
<reference evidence="2" key="1">
    <citation type="submission" date="2020-09" db="EMBL/GenBank/DDBJ databases">
        <title>Genome-Enabled Discovery of Anthraquinone Biosynthesis in Senna tora.</title>
        <authorList>
            <person name="Kang S.-H."/>
            <person name="Pandey R.P."/>
            <person name="Lee C.-M."/>
            <person name="Sim J.-S."/>
            <person name="Jeong J.-T."/>
            <person name="Choi B.-S."/>
            <person name="Jung M."/>
            <person name="Ginzburg D."/>
            <person name="Zhao K."/>
            <person name="Won S.Y."/>
            <person name="Oh T.-J."/>
            <person name="Yu Y."/>
            <person name="Kim N.-H."/>
            <person name="Lee O.R."/>
            <person name="Lee T.-H."/>
            <person name="Bashyal P."/>
            <person name="Kim T.-S."/>
            <person name="Lee W.-H."/>
            <person name="Kawkins C."/>
            <person name="Kim C.-K."/>
            <person name="Kim J.S."/>
            <person name="Ahn B.O."/>
            <person name="Rhee S.Y."/>
            <person name="Sohng J.K."/>
        </authorList>
    </citation>
    <scope>NUCLEOTIDE SEQUENCE</scope>
    <source>
        <tissue evidence="2">Leaf</tissue>
    </source>
</reference>
<gene>
    <name evidence="2" type="ORF">G2W53_022236</name>
</gene>
<dbReference type="Proteomes" id="UP000634136">
    <property type="component" value="Unassembled WGS sequence"/>
</dbReference>
<dbReference type="PANTHER" id="PTHR33984:SF2">
    <property type="entry name" value="OS02G0717600 PROTEIN"/>
    <property type="match status" value="1"/>
</dbReference>
<evidence type="ECO:0000313" key="3">
    <source>
        <dbReference type="Proteomes" id="UP000634136"/>
    </source>
</evidence>
<evidence type="ECO:0000256" key="1">
    <source>
        <dbReference type="SAM" id="MobiDB-lite"/>
    </source>
</evidence>
<name>A0A834WIK4_9FABA</name>
<proteinExistence type="predicted"/>
<protein>
    <submittedName>
        <fullName evidence="2">Uncharacterized protein</fullName>
    </submittedName>
</protein>
<organism evidence="2 3">
    <name type="scientific">Senna tora</name>
    <dbReference type="NCBI Taxonomy" id="362788"/>
    <lineage>
        <taxon>Eukaryota</taxon>
        <taxon>Viridiplantae</taxon>
        <taxon>Streptophyta</taxon>
        <taxon>Embryophyta</taxon>
        <taxon>Tracheophyta</taxon>
        <taxon>Spermatophyta</taxon>
        <taxon>Magnoliopsida</taxon>
        <taxon>eudicotyledons</taxon>
        <taxon>Gunneridae</taxon>
        <taxon>Pentapetalae</taxon>
        <taxon>rosids</taxon>
        <taxon>fabids</taxon>
        <taxon>Fabales</taxon>
        <taxon>Fabaceae</taxon>
        <taxon>Caesalpinioideae</taxon>
        <taxon>Cassia clade</taxon>
        <taxon>Senna</taxon>
    </lineage>
</organism>
<keyword evidence="3" id="KW-1185">Reference proteome</keyword>